<gene>
    <name evidence="2" type="ORF">QQF64_033665</name>
</gene>
<organism evidence="2 3">
    <name type="scientific">Cirrhinus molitorella</name>
    <name type="common">mud carp</name>
    <dbReference type="NCBI Taxonomy" id="172907"/>
    <lineage>
        <taxon>Eukaryota</taxon>
        <taxon>Metazoa</taxon>
        <taxon>Chordata</taxon>
        <taxon>Craniata</taxon>
        <taxon>Vertebrata</taxon>
        <taxon>Euteleostomi</taxon>
        <taxon>Actinopterygii</taxon>
        <taxon>Neopterygii</taxon>
        <taxon>Teleostei</taxon>
        <taxon>Ostariophysi</taxon>
        <taxon>Cypriniformes</taxon>
        <taxon>Cyprinidae</taxon>
        <taxon>Labeoninae</taxon>
        <taxon>Labeonini</taxon>
        <taxon>Cirrhinus</taxon>
    </lineage>
</organism>
<keyword evidence="3" id="KW-1185">Reference proteome</keyword>
<evidence type="ECO:0000256" key="1">
    <source>
        <dbReference type="SAM" id="MobiDB-lite"/>
    </source>
</evidence>
<evidence type="ECO:0000313" key="3">
    <source>
        <dbReference type="Proteomes" id="UP001558613"/>
    </source>
</evidence>
<proteinExistence type="predicted"/>
<reference evidence="2 3" key="1">
    <citation type="submission" date="2023-09" db="EMBL/GenBank/DDBJ databases">
        <authorList>
            <person name="Wang M."/>
        </authorList>
    </citation>
    <scope>NUCLEOTIDE SEQUENCE [LARGE SCALE GENOMIC DNA]</scope>
    <source>
        <strain evidence="2">GT-2023</strain>
        <tissue evidence="2">Liver</tissue>
    </source>
</reference>
<accession>A0ABR3MUK2</accession>
<sequence>RPVFRDEIQSSLCRRPQSPLPQHPSKLPSNPAIHSTFPHFLHLIHLTLTFSSDLSVIICGDRPVTEQGENPLTATTASLILSIGFLRQEMMWTPNRW</sequence>
<protein>
    <submittedName>
        <fullName evidence="2">Uncharacterized protein</fullName>
    </submittedName>
</protein>
<comment type="caution">
    <text evidence="2">The sequence shown here is derived from an EMBL/GenBank/DDBJ whole genome shotgun (WGS) entry which is preliminary data.</text>
</comment>
<dbReference type="Proteomes" id="UP001558613">
    <property type="component" value="Unassembled WGS sequence"/>
</dbReference>
<feature type="region of interest" description="Disordered" evidence="1">
    <location>
        <begin position="1"/>
        <end position="28"/>
    </location>
</feature>
<feature type="non-terminal residue" evidence="2">
    <location>
        <position position="1"/>
    </location>
</feature>
<evidence type="ECO:0000313" key="2">
    <source>
        <dbReference type="EMBL" id="KAL1268302.1"/>
    </source>
</evidence>
<name>A0ABR3MUK2_9TELE</name>
<dbReference type="EMBL" id="JAYMGO010000009">
    <property type="protein sequence ID" value="KAL1268302.1"/>
    <property type="molecule type" value="Genomic_DNA"/>
</dbReference>